<dbReference type="NCBIfam" id="TIGR02464">
    <property type="entry name" value="ribofla_fusion"/>
    <property type="match status" value="1"/>
</dbReference>
<gene>
    <name evidence="4" type="ORF">A6769_02635</name>
</gene>
<dbReference type="InterPro" id="IPR012816">
    <property type="entry name" value="NADAR"/>
</dbReference>
<evidence type="ECO:0000313" key="5">
    <source>
        <dbReference type="Proteomes" id="UP000252085"/>
    </source>
</evidence>
<dbReference type="SUPFAM" id="SSF143990">
    <property type="entry name" value="YbiA-like"/>
    <property type="match status" value="1"/>
</dbReference>
<dbReference type="Pfam" id="PF08719">
    <property type="entry name" value="NADAR"/>
    <property type="match status" value="1"/>
</dbReference>
<evidence type="ECO:0000259" key="3">
    <source>
        <dbReference type="Pfam" id="PF08719"/>
    </source>
</evidence>
<comment type="catalytic activity">
    <reaction evidence="2">
        <text>2,5-diamino-6-hydroxy-4-(5-phosphoribosylamino)-pyrimidine + H2O = 2,5,6-triamino-4-hydroxypyrimidine + D-ribose 5-phosphate</text>
        <dbReference type="Rhea" id="RHEA:23436"/>
        <dbReference type="ChEBI" id="CHEBI:15377"/>
        <dbReference type="ChEBI" id="CHEBI:58614"/>
        <dbReference type="ChEBI" id="CHEBI:78346"/>
        <dbReference type="ChEBI" id="CHEBI:137796"/>
    </reaction>
</comment>
<dbReference type="EMBL" id="LXQE01000075">
    <property type="protein sequence ID" value="RCJ40281.1"/>
    <property type="molecule type" value="Genomic_DNA"/>
</dbReference>
<evidence type="ECO:0000256" key="1">
    <source>
        <dbReference type="ARBA" id="ARBA00000022"/>
    </source>
</evidence>
<name>A0A367RWP6_NOSPU</name>
<dbReference type="CDD" id="cd15457">
    <property type="entry name" value="NADAR"/>
    <property type="match status" value="1"/>
</dbReference>
<accession>A0A367RWP6</accession>
<feature type="domain" description="NADAR" evidence="3">
    <location>
        <begin position="4"/>
        <end position="142"/>
    </location>
</feature>
<organism evidence="4 5">
    <name type="scientific">Nostoc punctiforme NIES-2108</name>
    <dbReference type="NCBI Taxonomy" id="1356359"/>
    <lineage>
        <taxon>Bacteria</taxon>
        <taxon>Bacillati</taxon>
        <taxon>Cyanobacteriota</taxon>
        <taxon>Cyanophyceae</taxon>
        <taxon>Nostocales</taxon>
        <taxon>Nostocaceae</taxon>
        <taxon>Nostoc</taxon>
    </lineage>
</organism>
<sequence length="156" mass="18291">MTIYFYSTREEYGCFSNFSSHGFELDGLYWSTSEHYFQAQKFVGTPHVEQIRLVKTPKDAARMGRERTRPLRQDWEQVKDDTMRQAVLCKFQTHTDIRDILLSTNNVEIVENSPIDFYWGCGADGSGKNMLGKILMEVRDILHHTYRIDIDNKTIK</sequence>
<evidence type="ECO:0000313" key="4">
    <source>
        <dbReference type="EMBL" id="RCJ40281.1"/>
    </source>
</evidence>
<dbReference type="Proteomes" id="UP000252085">
    <property type="component" value="Unassembled WGS sequence"/>
</dbReference>
<reference evidence="5" key="1">
    <citation type="submission" date="2016-04" db="EMBL/GenBank/DDBJ databases">
        <authorList>
            <person name="Tabuchi Yagui T.R."/>
        </authorList>
    </citation>
    <scope>NUCLEOTIDE SEQUENCE [LARGE SCALE GENOMIC DNA]</scope>
</reference>
<dbReference type="AlphaFoldDB" id="A0A367RWP6"/>
<dbReference type="InterPro" id="IPR037238">
    <property type="entry name" value="YbiA-like_sf"/>
</dbReference>
<comment type="catalytic activity">
    <reaction evidence="1">
        <text>5-amino-6-(5-phospho-D-ribosylamino)uracil + H2O = 5,6-diaminouracil + D-ribose 5-phosphate</text>
        <dbReference type="Rhea" id="RHEA:55020"/>
        <dbReference type="ChEBI" id="CHEBI:15377"/>
        <dbReference type="ChEBI" id="CHEBI:46252"/>
        <dbReference type="ChEBI" id="CHEBI:58453"/>
        <dbReference type="ChEBI" id="CHEBI:78346"/>
    </reaction>
</comment>
<dbReference type="Gene3D" id="1.10.357.40">
    <property type="entry name" value="YbiA-like"/>
    <property type="match status" value="1"/>
</dbReference>
<evidence type="ECO:0000256" key="2">
    <source>
        <dbReference type="ARBA" id="ARBA00000751"/>
    </source>
</evidence>
<protein>
    <submittedName>
        <fullName evidence="4">Swarming motility protein ybiA</fullName>
    </submittedName>
</protein>
<proteinExistence type="predicted"/>
<comment type="caution">
    <text evidence="4">The sequence shown here is derived from an EMBL/GenBank/DDBJ whole genome shotgun (WGS) entry which is preliminary data.</text>
</comment>